<dbReference type="PANTHER" id="PTHR30185">
    <property type="entry name" value="CRYPTIC BETA-GLUCOSIDE BGL OPERON ANTITERMINATOR"/>
    <property type="match status" value="1"/>
</dbReference>
<sequence>MRKDHKKELWDYLQNNPGWHTSNELAVVIGVSQRSIKRYAKDLIDATAIFVSNKGYKFNQKKVNSTNNDNSDYESIKRVLTNEFTQQKKLNLYDVADQLYLSESTVVKLFREIQQYVKPFELELKQSGDDWALIGSEMNKRRLISDILYRESKQTFIGTKTIQESFPDIDVVQISNSIRRLTQLENIYLNTFDFNNILLHIAIATHRVKNGYQPQNTEGKTKYELKSDLLSDEKVIQETEFGNKLIDSVEDNEKIKFSDAERKSLKLIIQFSITRKHRNLEDTVKHSTVVLVDDLIKYVNSMLNIDLRVLNFREQFAIHIQRLLERSSRGYVERNPMTASIRKSSPIIYECAVLISNRMEEIEHVTLEDDEIAYIAMHIGNAVSEYINDLHKLYVVVLMPDYQNDTDDFASRLERLFSQDMVIGSVVHTPEMINEKDYPRKVDFVIQVNSEYQLPGINHANISQFMTQADYKRINQLIESHKHQQQKINFTSNLERFFPKDNFKVVDDKVERDDIFQTVCDELESKNVIPEKFSDKLKARENMSSTAFGRVAIPHSMQMIALKTQGYVVIAPKGILWNEDNHEVNLMFLLAVNKENKQSYRNIFDDLSQIAVDPKNIAELVKARTYEEFIKQLTNLL</sequence>
<dbReference type="InterPro" id="IPR002178">
    <property type="entry name" value="PTS_EIIA_type-2_dom"/>
</dbReference>
<protein>
    <submittedName>
        <fullName evidence="7">Uncharacterized protein</fullName>
    </submittedName>
</protein>
<dbReference type="AlphaFoldDB" id="A0A0K2LEW7"/>
<gene>
    <name evidence="7" type="ORF">JP39_10870</name>
</gene>
<keyword evidence="2" id="KW-0805">Transcription regulation</keyword>
<dbReference type="RefSeq" id="WP_041500193.1">
    <property type="nucleotide sequence ID" value="NZ_BJDV01000003.1"/>
</dbReference>
<dbReference type="PANTHER" id="PTHR30185:SF12">
    <property type="entry name" value="TRANSCRIPTIONAL REGULATOR MANR"/>
    <property type="match status" value="1"/>
</dbReference>
<evidence type="ECO:0000313" key="8">
    <source>
        <dbReference type="Proteomes" id="UP000061546"/>
    </source>
</evidence>
<feature type="domain" description="PRD" evidence="6">
    <location>
        <begin position="165"/>
        <end position="279"/>
    </location>
</feature>
<evidence type="ECO:0000256" key="3">
    <source>
        <dbReference type="ARBA" id="ARBA00023159"/>
    </source>
</evidence>
<dbReference type="GO" id="GO:0006355">
    <property type="term" value="P:regulation of DNA-templated transcription"/>
    <property type="evidence" value="ECO:0007669"/>
    <property type="project" value="InterPro"/>
</dbReference>
<dbReference type="Gene3D" id="3.40.930.10">
    <property type="entry name" value="Mannitol-specific EII, Chain A"/>
    <property type="match status" value="1"/>
</dbReference>
<name>A0A0K2LEW7_9LACO</name>
<dbReference type="InterPro" id="IPR016152">
    <property type="entry name" value="PTrfase/Anion_transptr"/>
</dbReference>
<dbReference type="Gene3D" id="1.10.1790.10">
    <property type="entry name" value="PRD domain"/>
    <property type="match status" value="1"/>
</dbReference>
<dbReference type="Pfam" id="PF05043">
    <property type="entry name" value="Mga"/>
    <property type="match status" value="1"/>
</dbReference>
<reference evidence="7 8" key="1">
    <citation type="submission" date="2015-08" db="EMBL/GenBank/DDBJ databases">
        <title>Genomic sequence of Lactobacillus heilongjiangensis DSM 28069, isolated from Chinese traditional pickle.</title>
        <authorList>
            <person name="Jiang X."/>
            <person name="Zheng B."/>
            <person name="Cheng H."/>
        </authorList>
    </citation>
    <scope>NUCLEOTIDE SEQUENCE [LARGE SCALE GENOMIC DNA]</scope>
    <source>
        <strain evidence="7 8">DSM 28069</strain>
    </source>
</reference>
<dbReference type="InterPro" id="IPR050661">
    <property type="entry name" value="BglG_antiterminators"/>
</dbReference>
<dbReference type="SUPFAM" id="SSF63520">
    <property type="entry name" value="PTS-regulatory domain, PRD"/>
    <property type="match status" value="2"/>
</dbReference>
<dbReference type="InterPro" id="IPR007737">
    <property type="entry name" value="Mga_HTH"/>
</dbReference>
<dbReference type="STRING" id="1074467.JP39_10870"/>
<dbReference type="Pfam" id="PF00874">
    <property type="entry name" value="PRD"/>
    <property type="match status" value="1"/>
</dbReference>
<keyword evidence="1" id="KW-0677">Repeat</keyword>
<dbReference type="Proteomes" id="UP000061546">
    <property type="component" value="Chromosome"/>
</dbReference>
<keyword evidence="8" id="KW-1185">Reference proteome</keyword>
<evidence type="ECO:0000256" key="2">
    <source>
        <dbReference type="ARBA" id="ARBA00023015"/>
    </source>
</evidence>
<dbReference type="EMBL" id="CP012559">
    <property type="protein sequence ID" value="ALB29815.1"/>
    <property type="molecule type" value="Genomic_DNA"/>
</dbReference>
<evidence type="ECO:0000259" key="6">
    <source>
        <dbReference type="PROSITE" id="PS51372"/>
    </source>
</evidence>
<evidence type="ECO:0000313" key="7">
    <source>
        <dbReference type="EMBL" id="ALB29815.1"/>
    </source>
</evidence>
<evidence type="ECO:0000256" key="1">
    <source>
        <dbReference type="ARBA" id="ARBA00022737"/>
    </source>
</evidence>
<dbReference type="Pfam" id="PF00359">
    <property type="entry name" value="PTS_EIIA_2"/>
    <property type="match status" value="1"/>
</dbReference>
<evidence type="ECO:0000256" key="4">
    <source>
        <dbReference type="ARBA" id="ARBA00023163"/>
    </source>
</evidence>
<evidence type="ECO:0000259" key="5">
    <source>
        <dbReference type="PROSITE" id="PS51094"/>
    </source>
</evidence>
<feature type="domain" description="PTS EIIA type-2" evidence="5">
    <location>
        <begin position="496"/>
        <end position="636"/>
    </location>
</feature>
<keyword evidence="3" id="KW-0010">Activator</keyword>
<dbReference type="PROSITE" id="PS51372">
    <property type="entry name" value="PRD_2"/>
    <property type="match status" value="2"/>
</dbReference>
<dbReference type="Gene3D" id="1.10.10.10">
    <property type="entry name" value="Winged helix-like DNA-binding domain superfamily/Winged helix DNA-binding domain"/>
    <property type="match status" value="1"/>
</dbReference>
<dbReference type="InterPro" id="IPR011608">
    <property type="entry name" value="PRD"/>
</dbReference>
<accession>A0A0K2LEW7</accession>
<dbReference type="KEGG" id="lhi:JP39_10870"/>
<keyword evidence="4" id="KW-0804">Transcription</keyword>
<dbReference type="SUPFAM" id="SSF55804">
    <property type="entry name" value="Phoshotransferase/anion transport protein"/>
    <property type="match status" value="1"/>
</dbReference>
<feature type="domain" description="PRD" evidence="6">
    <location>
        <begin position="283"/>
        <end position="389"/>
    </location>
</feature>
<dbReference type="InterPro" id="IPR036388">
    <property type="entry name" value="WH-like_DNA-bd_sf"/>
</dbReference>
<dbReference type="InterPro" id="IPR036634">
    <property type="entry name" value="PRD_sf"/>
</dbReference>
<proteinExistence type="predicted"/>
<organism evidence="7 8">
    <name type="scientific">Companilactobacillus heilongjiangensis</name>
    <dbReference type="NCBI Taxonomy" id="1074467"/>
    <lineage>
        <taxon>Bacteria</taxon>
        <taxon>Bacillati</taxon>
        <taxon>Bacillota</taxon>
        <taxon>Bacilli</taxon>
        <taxon>Lactobacillales</taxon>
        <taxon>Lactobacillaceae</taxon>
        <taxon>Companilactobacillus</taxon>
    </lineage>
</organism>
<dbReference type="PROSITE" id="PS51094">
    <property type="entry name" value="PTS_EIIA_TYPE_2"/>
    <property type="match status" value="1"/>
</dbReference>